<comment type="caution">
    <text evidence="2">The sequence shown here is derived from an EMBL/GenBank/DDBJ whole genome shotgun (WGS) entry which is preliminary data.</text>
</comment>
<sequence>MRGFWLLPAGALIGAALTYAVMTASGALDQGVAQTHRCDQLAREDDARRSAAKILEHLLRDRTLPDLRAIADAAGLRVDQFDKGDHAEIVVGHSPGTAALTFAVPAGGGISVRALPGSAPCDASAGAR</sequence>
<reference evidence="2 3" key="1">
    <citation type="submission" date="2023-09" db="EMBL/GenBank/DDBJ databases">
        <title>Xinfangfangia sedmenti sp. nov., isolated the sedment.</title>
        <authorList>
            <person name="Xu L."/>
        </authorList>
    </citation>
    <scope>NUCLEOTIDE SEQUENCE [LARGE SCALE GENOMIC DNA]</scope>
    <source>
        <strain evidence="2 3">LG-4</strain>
    </source>
</reference>
<dbReference type="RefSeq" id="WP_310455048.1">
    <property type="nucleotide sequence ID" value="NZ_JAVKPH010000001.1"/>
</dbReference>
<feature type="signal peptide" evidence="1">
    <location>
        <begin position="1"/>
        <end position="20"/>
    </location>
</feature>
<feature type="chain" id="PRO_5046943220" evidence="1">
    <location>
        <begin position="21"/>
        <end position="128"/>
    </location>
</feature>
<accession>A0ABU1F2D2</accession>
<keyword evidence="3" id="KW-1185">Reference proteome</keyword>
<gene>
    <name evidence="2" type="ORF">RGD00_00235</name>
</gene>
<proteinExistence type="predicted"/>
<name>A0ABU1F2D2_9RHOB</name>
<evidence type="ECO:0000313" key="2">
    <source>
        <dbReference type="EMBL" id="MDR5651018.1"/>
    </source>
</evidence>
<keyword evidence="1" id="KW-0732">Signal</keyword>
<dbReference type="Proteomes" id="UP001247754">
    <property type="component" value="Unassembled WGS sequence"/>
</dbReference>
<organism evidence="2 3">
    <name type="scientific">Ruixingdingia sedimenti</name>
    <dbReference type="NCBI Taxonomy" id="3073604"/>
    <lineage>
        <taxon>Bacteria</taxon>
        <taxon>Pseudomonadati</taxon>
        <taxon>Pseudomonadota</taxon>
        <taxon>Alphaproteobacteria</taxon>
        <taxon>Rhodobacterales</taxon>
        <taxon>Paracoccaceae</taxon>
        <taxon>Ruixingdingia</taxon>
    </lineage>
</organism>
<evidence type="ECO:0000256" key="1">
    <source>
        <dbReference type="SAM" id="SignalP"/>
    </source>
</evidence>
<protein>
    <submittedName>
        <fullName evidence="2">Uncharacterized protein</fullName>
    </submittedName>
</protein>
<dbReference type="EMBL" id="JAVKPH010000001">
    <property type="protein sequence ID" value="MDR5651018.1"/>
    <property type="molecule type" value="Genomic_DNA"/>
</dbReference>
<evidence type="ECO:0000313" key="3">
    <source>
        <dbReference type="Proteomes" id="UP001247754"/>
    </source>
</evidence>